<evidence type="ECO:0000313" key="2">
    <source>
        <dbReference type="Proteomes" id="UP000001514"/>
    </source>
</evidence>
<proteinExistence type="predicted"/>
<keyword evidence="2" id="KW-1185">Reference proteome</keyword>
<dbReference type="EMBL" id="GL377661">
    <property type="protein sequence ID" value="EFJ09649.1"/>
    <property type="molecule type" value="Genomic_DNA"/>
</dbReference>
<dbReference type="AlphaFoldDB" id="D8T1A6"/>
<dbReference type="HOGENOM" id="CLU_560692_0_0_1"/>
<dbReference type="KEGG" id="smo:SELMODRAFT_447655"/>
<dbReference type="Gramene" id="EFJ09649">
    <property type="protein sequence ID" value="EFJ09649"/>
    <property type="gene ID" value="SELMODRAFT_447655"/>
</dbReference>
<evidence type="ECO:0000313" key="1">
    <source>
        <dbReference type="EMBL" id="EFJ09649.1"/>
    </source>
</evidence>
<sequence>MEGEGEGGFEEALLGLEMAHGMEWRPRSVLDPPPSLIFEEEAEQEAAEQEILQRGVRDADLGPEDEFCLSPLYLITGNAHLDVSEREKWKILGEGIVDSPRHLMVAGQAIVERNAMATFRMDARGKEDKLVPGVFFPLSSSYGASARHMLKDEKGNVMTRWRAALVTTFRPEMLLKAATPRALLEFKELPVVADVKTVDPVLDVIHAGNGEAYLENADAGLWETTKDDKFGDCKRATTSPRFATFWLPCSLEAEAEDAKDAACGMVSYPCSSVIRKVLESGEEQEKWALLKTYSFLVEDEYRSELAKHNSDQDLLQFKMELTKRLALNIESALKESFCGFVDGDSILSVGRVVDYNSTMVATSLSSLSGSSGAPIFLLQPGLDLVFFAVHNGAPLRAANYNLATSTDNPTFVLQYLSVVLGTLPLPSHSYWNGQRRRLRAFERWLARHLGVLRDVANSHEQRAWLSHVEDLVAARRRRLDLNVVTAG</sequence>
<protein>
    <submittedName>
        <fullName evidence="1">Uncharacterized protein</fullName>
    </submittedName>
</protein>
<reference evidence="1 2" key="1">
    <citation type="journal article" date="2011" name="Science">
        <title>The Selaginella genome identifies genetic changes associated with the evolution of vascular plants.</title>
        <authorList>
            <person name="Banks J.A."/>
            <person name="Nishiyama T."/>
            <person name="Hasebe M."/>
            <person name="Bowman J.L."/>
            <person name="Gribskov M."/>
            <person name="dePamphilis C."/>
            <person name="Albert V.A."/>
            <person name="Aono N."/>
            <person name="Aoyama T."/>
            <person name="Ambrose B.A."/>
            <person name="Ashton N.W."/>
            <person name="Axtell M.J."/>
            <person name="Barker E."/>
            <person name="Barker M.S."/>
            <person name="Bennetzen J.L."/>
            <person name="Bonawitz N.D."/>
            <person name="Chapple C."/>
            <person name="Cheng C."/>
            <person name="Correa L.G."/>
            <person name="Dacre M."/>
            <person name="DeBarry J."/>
            <person name="Dreyer I."/>
            <person name="Elias M."/>
            <person name="Engstrom E.M."/>
            <person name="Estelle M."/>
            <person name="Feng L."/>
            <person name="Finet C."/>
            <person name="Floyd S.K."/>
            <person name="Frommer W.B."/>
            <person name="Fujita T."/>
            <person name="Gramzow L."/>
            <person name="Gutensohn M."/>
            <person name="Harholt J."/>
            <person name="Hattori M."/>
            <person name="Heyl A."/>
            <person name="Hirai T."/>
            <person name="Hiwatashi Y."/>
            <person name="Ishikawa M."/>
            <person name="Iwata M."/>
            <person name="Karol K.G."/>
            <person name="Koehler B."/>
            <person name="Kolukisaoglu U."/>
            <person name="Kubo M."/>
            <person name="Kurata T."/>
            <person name="Lalonde S."/>
            <person name="Li K."/>
            <person name="Li Y."/>
            <person name="Litt A."/>
            <person name="Lyons E."/>
            <person name="Manning G."/>
            <person name="Maruyama T."/>
            <person name="Michael T.P."/>
            <person name="Mikami K."/>
            <person name="Miyazaki S."/>
            <person name="Morinaga S."/>
            <person name="Murata T."/>
            <person name="Mueller-Roeber B."/>
            <person name="Nelson D.R."/>
            <person name="Obara M."/>
            <person name="Oguri Y."/>
            <person name="Olmstead R.G."/>
            <person name="Onodera N."/>
            <person name="Petersen B.L."/>
            <person name="Pils B."/>
            <person name="Prigge M."/>
            <person name="Rensing S.A."/>
            <person name="Riano-Pachon D.M."/>
            <person name="Roberts A.W."/>
            <person name="Sato Y."/>
            <person name="Scheller H.V."/>
            <person name="Schulz B."/>
            <person name="Schulz C."/>
            <person name="Shakirov E.V."/>
            <person name="Shibagaki N."/>
            <person name="Shinohara N."/>
            <person name="Shippen D.E."/>
            <person name="Soerensen I."/>
            <person name="Sotooka R."/>
            <person name="Sugimoto N."/>
            <person name="Sugita M."/>
            <person name="Sumikawa N."/>
            <person name="Tanurdzic M."/>
            <person name="Theissen G."/>
            <person name="Ulvskov P."/>
            <person name="Wakazuki S."/>
            <person name="Weng J.K."/>
            <person name="Willats W.W."/>
            <person name="Wipf D."/>
            <person name="Wolf P.G."/>
            <person name="Yang L."/>
            <person name="Zimmer A.D."/>
            <person name="Zhu Q."/>
            <person name="Mitros T."/>
            <person name="Hellsten U."/>
            <person name="Loque D."/>
            <person name="Otillar R."/>
            <person name="Salamov A."/>
            <person name="Schmutz J."/>
            <person name="Shapiro H."/>
            <person name="Lindquist E."/>
            <person name="Lucas S."/>
            <person name="Rokhsar D."/>
            <person name="Grigoriev I.V."/>
        </authorList>
    </citation>
    <scope>NUCLEOTIDE SEQUENCE [LARGE SCALE GENOMIC DNA]</scope>
</reference>
<gene>
    <name evidence="1" type="ORF">SELMODRAFT_447655</name>
</gene>
<organism evidence="2">
    <name type="scientific">Selaginella moellendorffii</name>
    <name type="common">Spikemoss</name>
    <dbReference type="NCBI Taxonomy" id="88036"/>
    <lineage>
        <taxon>Eukaryota</taxon>
        <taxon>Viridiplantae</taxon>
        <taxon>Streptophyta</taxon>
        <taxon>Embryophyta</taxon>
        <taxon>Tracheophyta</taxon>
        <taxon>Lycopodiopsida</taxon>
        <taxon>Selaginellales</taxon>
        <taxon>Selaginellaceae</taxon>
        <taxon>Selaginella</taxon>
    </lineage>
</organism>
<name>D8T1A6_SELML</name>
<accession>D8T1A6</accession>
<dbReference type="InParanoid" id="D8T1A6"/>
<dbReference type="Proteomes" id="UP000001514">
    <property type="component" value="Unassembled WGS sequence"/>
</dbReference>